<dbReference type="AlphaFoldDB" id="A0A7U3YCV5"/>
<protein>
    <submittedName>
        <fullName evidence="1">Uncharacterized protein</fullName>
    </submittedName>
</protein>
<organism evidence="1">
    <name type="scientific">Geobacillus sp. (strain Y4.1MC1)</name>
    <dbReference type="NCBI Taxonomy" id="581103"/>
    <lineage>
        <taxon>Bacteria</taxon>
        <taxon>Bacillati</taxon>
        <taxon>Bacillota</taxon>
        <taxon>Bacilli</taxon>
        <taxon>Bacillales</taxon>
        <taxon>Anoxybacillaceae</taxon>
        <taxon>Geobacillus</taxon>
    </lineage>
</organism>
<reference evidence="1" key="1">
    <citation type="submission" date="2010-10" db="EMBL/GenBank/DDBJ databases">
        <title>Complete sequence of chromosome of Geobacillus sp. Y4.1MC1.</title>
        <authorList>
            <consortium name="US DOE Joint Genome Institute"/>
            <person name="Lucas S."/>
            <person name="Copeland A."/>
            <person name="Lapidus A."/>
            <person name="Cheng J.-F."/>
            <person name="Bruce D."/>
            <person name="Goodwin L."/>
            <person name="Pitluck S."/>
            <person name="Chertkov O."/>
            <person name="Zhang X."/>
            <person name="Detter J.C."/>
            <person name="Han C."/>
            <person name="Tapia R."/>
            <person name="Land M."/>
            <person name="Hauser L."/>
            <person name="Jeffries C."/>
            <person name="Kyrpides N."/>
            <person name="Ivanova N."/>
            <person name="Ovchinnikova G."/>
            <person name="Brumm P."/>
            <person name="Mead D."/>
            <person name="Woyke T."/>
        </authorList>
    </citation>
    <scope>NUCLEOTIDE SEQUENCE [LARGE SCALE GENOMIC DNA]</scope>
    <source>
        <strain evidence="1">Y4.1MC1</strain>
    </source>
</reference>
<accession>A0A7U3YCV5</accession>
<name>A0A7U3YCV5_GEOS0</name>
<evidence type="ECO:0000313" key="1">
    <source>
        <dbReference type="EMBL" id="ADP73470.1"/>
    </source>
</evidence>
<sequence length="145" mass="15540">MGMKSLEQYRADFIDVIKRTMATNLTNKGVSASTTESLKALADKIANVNTGKKWASGTVTSDSSGKFQVTGLSFTPSFFIAIGDSATNQGISIGVTKWWPYHSGELFSNGVNFAINFNGNVAFLSNGFMGQASGPGITIKWYAFE</sequence>
<gene>
    <name evidence="1" type="ORF">GY4MC1_0642</name>
</gene>
<dbReference type="EMBL" id="CP002293">
    <property type="protein sequence ID" value="ADP73470.1"/>
    <property type="molecule type" value="Genomic_DNA"/>
</dbReference>
<dbReference type="KEGG" id="gmc:GY4MC1_0642"/>
<proteinExistence type="predicted"/>